<feature type="domain" description="LysM" evidence="2">
    <location>
        <begin position="484"/>
        <end position="527"/>
    </location>
</feature>
<gene>
    <name evidence="3" type="ORF">M5X09_23175</name>
</gene>
<feature type="compositionally biased region" description="Basic and acidic residues" evidence="1">
    <location>
        <begin position="362"/>
        <end position="380"/>
    </location>
</feature>
<keyword evidence="4" id="KW-1185">Reference proteome</keyword>
<name>A0ABT4DYU3_9BACL</name>
<evidence type="ECO:0000313" key="4">
    <source>
        <dbReference type="Proteomes" id="UP001207626"/>
    </source>
</evidence>
<dbReference type="Pfam" id="PF20918">
    <property type="entry name" value="SPOCS_spoVID-N"/>
    <property type="match status" value="1"/>
</dbReference>
<feature type="compositionally biased region" description="Basic and acidic residues" evidence="1">
    <location>
        <begin position="257"/>
        <end position="276"/>
    </location>
</feature>
<reference evidence="3 4" key="1">
    <citation type="submission" date="2022-05" db="EMBL/GenBank/DDBJ databases">
        <title>Genome Sequencing of Bee-Associated Microbes.</title>
        <authorList>
            <person name="Dunlap C."/>
        </authorList>
    </citation>
    <scope>NUCLEOTIDE SEQUENCE [LARGE SCALE GENOMIC DNA]</scope>
    <source>
        <strain evidence="3 4">NRRL NRS-1438</strain>
    </source>
</reference>
<dbReference type="InterPro" id="IPR048862">
    <property type="entry name" value="SPOCS_spoVID_N"/>
</dbReference>
<evidence type="ECO:0000259" key="2">
    <source>
        <dbReference type="SMART" id="SM00257"/>
    </source>
</evidence>
<dbReference type="CDD" id="cd00118">
    <property type="entry name" value="LysM"/>
    <property type="match status" value="1"/>
</dbReference>
<dbReference type="Proteomes" id="UP001207626">
    <property type="component" value="Unassembled WGS sequence"/>
</dbReference>
<comment type="caution">
    <text evidence="3">The sequence shown here is derived from an EMBL/GenBank/DDBJ whole genome shotgun (WGS) entry which is preliminary data.</text>
</comment>
<proteinExistence type="predicted"/>
<evidence type="ECO:0000313" key="3">
    <source>
        <dbReference type="EMBL" id="MCY9522522.1"/>
    </source>
</evidence>
<feature type="compositionally biased region" description="Basic and acidic residues" evidence="1">
    <location>
        <begin position="434"/>
        <end position="444"/>
    </location>
</feature>
<dbReference type="InterPro" id="IPR036779">
    <property type="entry name" value="LysM_dom_sf"/>
</dbReference>
<feature type="region of interest" description="Disordered" evidence="1">
    <location>
        <begin position="150"/>
        <end position="457"/>
    </location>
</feature>
<accession>A0ABT4DYU3</accession>
<organism evidence="3 4">
    <name type="scientific">Paenibacillus apiarius</name>
    <dbReference type="NCBI Taxonomy" id="46240"/>
    <lineage>
        <taxon>Bacteria</taxon>
        <taxon>Bacillati</taxon>
        <taxon>Bacillota</taxon>
        <taxon>Bacilli</taxon>
        <taxon>Bacillales</taxon>
        <taxon>Paenibacillaceae</taxon>
        <taxon>Paenibacillus</taxon>
    </lineage>
</organism>
<dbReference type="Pfam" id="PF01476">
    <property type="entry name" value="LysM"/>
    <property type="match status" value="1"/>
</dbReference>
<evidence type="ECO:0000256" key="1">
    <source>
        <dbReference type="SAM" id="MobiDB-lite"/>
    </source>
</evidence>
<protein>
    <submittedName>
        <fullName evidence="3">LysM peptidoglycan-binding domain-containing protein</fullName>
    </submittedName>
</protein>
<sequence>MTDELREEEQSVYDESYGLRFDIYERVHLSDDVVGIDQLEEVELTPHIQVIPAGDQVTVRGSLLLAGAYVGTAGDETSQTLEHWIPVEITLPLNRIRSLDDISVDIEHFDVDLLSTRTLNITGILSLNGIAMETAEPPAWEPEQFTVVHQTDAEREKEEPSWLRDYGQPFQTSPAMEEKGEISSFSPENERQSEVEQASAQHNAEEAEPDSVPPQAEDEPAEIPRTETVEQEPVSWTWSQSPWLSAVANEESPAVQHKQEPDTERFPDASETRQAEDEAADSGAALDSAVAGSHSDEANAESAVEAPVPQQREPAAAPGPGSSLSKQCEPAAASSPGAPLSEQRETIAASGPGSNPSPAAEAESHHAESAQDEDAGREQAVEQADAVAIEEESVAAAVQPKPEMKVAIGSTKPAEPEAAQQLGFSSLLQSSYQTKEKEREAREAAEEEAALNEAQQNTAGDGVKWQSLFLQRVNHDTAFKKVRLCIVQREDTLETIADRYRMNSREIALYNRLAEPSVTEGQVLYIPISS</sequence>
<feature type="compositionally biased region" description="Basic and acidic residues" evidence="1">
    <location>
        <begin position="151"/>
        <end position="162"/>
    </location>
</feature>
<dbReference type="RefSeq" id="WP_254912342.1">
    <property type="nucleotide sequence ID" value="NZ_JAMDLV010000047.1"/>
</dbReference>
<dbReference type="Gene3D" id="3.10.350.10">
    <property type="entry name" value="LysM domain"/>
    <property type="match status" value="1"/>
</dbReference>
<dbReference type="SUPFAM" id="SSF54106">
    <property type="entry name" value="LysM domain"/>
    <property type="match status" value="1"/>
</dbReference>
<dbReference type="SMART" id="SM00257">
    <property type="entry name" value="LysM"/>
    <property type="match status" value="1"/>
</dbReference>
<dbReference type="EMBL" id="JAMDLW010000038">
    <property type="protein sequence ID" value="MCY9522522.1"/>
    <property type="molecule type" value="Genomic_DNA"/>
</dbReference>
<dbReference type="InterPro" id="IPR018392">
    <property type="entry name" value="LysM"/>
</dbReference>
<feature type="compositionally biased region" description="Low complexity" evidence="1">
    <location>
        <begin position="420"/>
        <end position="433"/>
    </location>
</feature>
<feature type="compositionally biased region" description="Low complexity" evidence="1">
    <location>
        <begin position="330"/>
        <end position="341"/>
    </location>
</feature>
<feature type="compositionally biased region" description="Polar residues" evidence="1">
    <location>
        <begin position="234"/>
        <end position="243"/>
    </location>
</feature>